<sequence length="124" mass="14511">MDNAVLPECDCCTPLIEFTLINDNDMQSFGDVCPVVEEQWASKLCGIFFETIRHILIKTARFQEFLFGLQNIVNLKGTLVDCWGVAHPTLEKHFRNLMKFVLLDSTKNAVHDVFYWQKMRQHFR</sequence>
<protein>
    <submittedName>
        <fullName evidence="1">Uncharacterized protein</fullName>
    </submittedName>
</protein>
<reference evidence="1 2" key="1">
    <citation type="submission" date="2015-01" db="EMBL/GenBank/DDBJ databases">
        <title>Evolution of Trichinella species and genotypes.</title>
        <authorList>
            <person name="Korhonen P.K."/>
            <person name="Edoardo P."/>
            <person name="Giuseppe L.R."/>
            <person name="Gasser R.B."/>
        </authorList>
    </citation>
    <scope>NUCLEOTIDE SEQUENCE [LARGE SCALE GENOMIC DNA]</scope>
    <source>
        <strain evidence="1">ISS37</strain>
    </source>
</reference>
<evidence type="ECO:0000313" key="2">
    <source>
        <dbReference type="Proteomes" id="UP000054630"/>
    </source>
</evidence>
<dbReference type="OrthoDB" id="5929576at2759"/>
<name>A0A0V0RZH6_9BILA</name>
<comment type="caution">
    <text evidence="1">The sequence shown here is derived from an EMBL/GenBank/DDBJ whole genome shotgun (WGS) entry which is preliminary data.</text>
</comment>
<gene>
    <name evidence="1" type="ORF">T07_5151</name>
</gene>
<organism evidence="1 2">
    <name type="scientific">Trichinella nelsoni</name>
    <dbReference type="NCBI Taxonomy" id="6336"/>
    <lineage>
        <taxon>Eukaryota</taxon>
        <taxon>Metazoa</taxon>
        <taxon>Ecdysozoa</taxon>
        <taxon>Nematoda</taxon>
        <taxon>Enoplea</taxon>
        <taxon>Dorylaimia</taxon>
        <taxon>Trichinellida</taxon>
        <taxon>Trichinellidae</taxon>
        <taxon>Trichinella</taxon>
    </lineage>
</organism>
<keyword evidence="2" id="KW-1185">Reference proteome</keyword>
<dbReference type="AlphaFoldDB" id="A0A0V0RZH6"/>
<dbReference type="Proteomes" id="UP000054630">
    <property type="component" value="Unassembled WGS sequence"/>
</dbReference>
<dbReference type="EMBL" id="JYDL01000054">
    <property type="protein sequence ID" value="KRX19907.1"/>
    <property type="molecule type" value="Genomic_DNA"/>
</dbReference>
<accession>A0A0V0RZH6</accession>
<proteinExistence type="predicted"/>
<evidence type="ECO:0000313" key="1">
    <source>
        <dbReference type="EMBL" id="KRX19907.1"/>
    </source>
</evidence>